<dbReference type="PANTHER" id="PTHR15107">
    <property type="entry name" value="RETINOBLASTOMA BINDING PROTEIN 8"/>
    <property type="match status" value="1"/>
</dbReference>
<dbReference type="GO" id="GO:0005634">
    <property type="term" value="C:nucleus"/>
    <property type="evidence" value="ECO:0007669"/>
    <property type="project" value="UniProtKB-SubCell"/>
</dbReference>
<dbReference type="GO" id="GO:0004519">
    <property type="term" value="F:endonuclease activity"/>
    <property type="evidence" value="ECO:0007669"/>
    <property type="project" value="UniProtKB-KW"/>
</dbReference>
<keyword evidence="2" id="KW-0227">DNA damage</keyword>
<evidence type="ECO:0000256" key="3">
    <source>
        <dbReference type="ARBA" id="ARBA00023242"/>
    </source>
</evidence>
<feature type="domain" description="DNA endonuclease activator Ctp1 C-terminal" evidence="5">
    <location>
        <begin position="324"/>
        <end position="434"/>
    </location>
</feature>
<evidence type="ECO:0000256" key="2">
    <source>
        <dbReference type="ARBA" id="ARBA00022763"/>
    </source>
</evidence>
<protein>
    <submittedName>
        <fullName evidence="6">DNA endonuclease RBBP8</fullName>
    </submittedName>
</protein>
<evidence type="ECO:0000256" key="1">
    <source>
        <dbReference type="ARBA" id="ARBA00004123"/>
    </source>
</evidence>
<dbReference type="EMBL" id="JAATJU010015796">
    <property type="protein sequence ID" value="KAH0517393.1"/>
    <property type="molecule type" value="Genomic_DNA"/>
</dbReference>
<proteinExistence type="predicted"/>
<keyword evidence="3" id="KW-0539">Nucleus</keyword>
<gene>
    <name evidence="6" type="ORF">LTLLF_121020</name>
</gene>
<feature type="region of interest" description="Disordered" evidence="4">
    <location>
        <begin position="86"/>
        <end position="107"/>
    </location>
</feature>
<feature type="compositionally biased region" description="Basic and acidic residues" evidence="4">
    <location>
        <begin position="90"/>
        <end position="100"/>
    </location>
</feature>
<dbReference type="Proteomes" id="UP000710432">
    <property type="component" value="Unassembled WGS sequence"/>
</dbReference>
<dbReference type="PANTHER" id="PTHR15107:SF4">
    <property type="entry name" value="DNA ENDONUCLEASE RBBP8"/>
    <property type="match status" value="1"/>
</dbReference>
<comment type="subcellular location">
    <subcellularLocation>
        <location evidence="1">Nucleus</location>
    </subcellularLocation>
</comment>
<reference evidence="6" key="1">
    <citation type="submission" date="2020-03" db="EMBL/GenBank/DDBJ databases">
        <title>Studies in the Genomics of Life Span.</title>
        <authorList>
            <person name="Glass D."/>
        </authorList>
    </citation>
    <scope>NUCLEOTIDE SEQUENCE</scope>
    <source>
        <strain evidence="6">LTLLF</strain>
        <tissue evidence="6">Muscle</tissue>
    </source>
</reference>
<keyword evidence="6" id="KW-0378">Hydrolase</keyword>
<dbReference type="GO" id="GO:0003684">
    <property type="term" value="F:damaged DNA binding"/>
    <property type="evidence" value="ECO:0007669"/>
    <property type="project" value="TreeGrafter"/>
</dbReference>
<dbReference type="GO" id="GO:0010792">
    <property type="term" value="P:DNA double-strand break processing involved in repair via single-strand annealing"/>
    <property type="evidence" value="ECO:0007669"/>
    <property type="project" value="TreeGrafter"/>
</dbReference>
<evidence type="ECO:0000259" key="5">
    <source>
        <dbReference type="Pfam" id="PF08573"/>
    </source>
</evidence>
<accession>A0A8J6GV46</accession>
<keyword evidence="6" id="KW-0255">Endonuclease</keyword>
<comment type="caution">
    <text evidence="6">The sequence shown here is derived from an EMBL/GenBank/DDBJ whole genome shotgun (WGS) entry which is preliminary data.</text>
</comment>
<name>A0A8J6GV46_MICOH</name>
<dbReference type="Pfam" id="PF08573">
    <property type="entry name" value="SAE2"/>
    <property type="match status" value="1"/>
</dbReference>
<evidence type="ECO:0000313" key="6">
    <source>
        <dbReference type="EMBL" id="KAH0517393.1"/>
    </source>
</evidence>
<evidence type="ECO:0000256" key="4">
    <source>
        <dbReference type="SAM" id="MobiDB-lite"/>
    </source>
</evidence>
<dbReference type="AlphaFoldDB" id="A0A8J6GV46"/>
<organism evidence="6 7">
    <name type="scientific">Microtus ochrogaster</name>
    <name type="common">Prairie vole</name>
    <dbReference type="NCBI Taxonomy" id="79684"/>
    <lineage>
        <taxon>Eukaryota</taxon>
        <taxon>Metazoa</taxon>
        <taxon>Chordata</taxon>
        <taxon>Craniata</taxon>
        <taxon>Vertebrata</taxon>
        <taxon>Euteleostomi</taxon>
        <taxon>Mammalia</taxon>
        <taxon>Eutheria</taxon>
        <taxon>Euarchontoglires</taxon>
        <taxon>Glires</taxon>
        <taxon>Rodentia</taxon>
        <taxon>Myomorpha</taxon>
        <taxon>Muroidea</taxon>
        <taxon>Cricetidae</taxon>
        <taxon>Arvicolinae</taxon>
        <taxon>Microtus</taxon>
    </lineage>
</organism>
<dbReference type="InterPro" id="IPR013882">
    <property type="entry name" value="Ctp1_C"/>
</dbReference>
<keyword evidence="6" id="KW-0540">Nuclease</keyword>
<sequence length="471" mass="53290">MHKKQQEFENIRQQNLKLITELKLRKISKALAPAPHNSEEHEILVADTCNQSHSPLSRMCGRSSYPTDESAFNLDTVVAETLGLNAQEESSEKARSKSEDSALLTPHSLGSEVNKVISQSFPNKQILMNKNVSESVDEQSSTDHIKDVITDKYVVPLKSLGGKASKRKKTEEESEHVVNCPPTCFDKENTLPFPMENQFFMNGDHVMDKPLDLSDRFAATQRQEKSHGNETCKNKFKQVTIYEALKPIPKGSSSGRKALSGACILARDSSEESCLQQRCILQASSKGSPDHKTALQIKEEKPVFKTPPCSQESSETENFFSDVKDSSHSRLGETVDMDCTLVSETVLLKMKKQEPKEKSPNGDIKMNDSMEEMFDQTAHEEYDSCLTDNFPQYYADMPAEEREKKLASCSRHRFRYIPPSTPENFWEVGFPSTQTCLERGYIKEDLDLCPRPKRRQPYNAVFSPKGKEQRT</sequence>
<dbReference type="InterPro" id="IPR033316">
    <property type="entry name" value="RBBP8-like"/>
</dbReference>
<evidence type="ECO:0000313" key="7">
    <source>
        <dbReference type="Proteomes" id="UP000710432"/>
    </source>
</evidence>